<keyword evidence="1" id="KW-0732">Signal</keyword>
<evidence type="ECO:0000313" key="2">
    <source>
        <dbReference type="EMBL" id="SDM88558.1"/>
    </source>
</evidence>
<evidence type="ECO:0000256" key="1">
    <source>
        <dbReference type="SAM" id="SignalP"/>
    </source>
</evidence>
<sequence>MRAAILALVLASPSVAAANDLWPTFDSGWRWALTEPAPGGLRRFGYIDAEPAGPSTWRVRVECGIEDPRTGRVVRRVVGTGQSTRARMPGFGGRFELPDGRFGSFIVTQDATEPENLDLYGEFDEGVPECPRRGRGALSSGD</sequence>
<dbReference type="Proteomes" id="UP000198704">
    <property type="component" value="Unassembled WGS sequence"/>
</dbReference>
<feature type="chain" id="PRO_5011467108" evidence="1">
    <location>
        <begin position="19"/>
        <end position="142"/>
    </location>
</feature>
<accession>A0A1G9WVM5</accession>
<gene>
    <name evidence="2" type="ORF">SAMN05216360_104145</name>
</gene>
<reference evidence="3" key="1">
    <citation type="submission" date="2016-10" db="EMBL/GenBank/DDBJ databases">
        <authorList>
            <person name="Varghese N."/>
            <person name="Submissions S."/>
        </authorList>
    </citation>
    <scope>NUCLEOTIDE SEQUENCE [LARGE SCALE GENOMIC DNA]</scope>
    <source>
        <strain evidence="3">BL47</strain>
    </source>
</reference>
<dbReference type="OrthoDB" id="7996410at2"/>
<proteinExistence type="predicted"/>
<feature type="signal peptide" evidence="1">
    <location>
        <begin position="1"/>
        <end position="18"/>
    </location>
</feature>
<dbReference type="STRING" id="582672.SAMN05216360_104145"/>
<name>A0A1G9WVM5_9HYPH</name>
<protein>
    <submittedName>
        <fullName evidence="2">Uncharacterized protein</fullName>
    </submittedName>
</protein>
<dbReference type="EMBL" id="FNHS01000004">
    <property type="protein sequence ID" value="SDM88558.1"/>
    <property type="molecule type" value="Genomic_DNA"/>
</dbReference>
<dbReference type="AlphaFoldDB" id="A0A1G9WVM5"/>
<keyword evidence="3" id="KW-1185">Reference proteome</keyword>
<organism evidence="2 3">
    <name type="scientific">Methylobacterium phyllostachyos</name>
    <dbReference type="NCBI Taxonomy" id="582672"/>
    <lineage>
        <taxon>Bacteria</taxon>
        <taxon>Pseudomonadati</taxon>
        <taxon>Pseudomonadota</taxon>
        <taxon>Alphaproteobacteria</taxon>
        <taxon>Hyphomicrobiales</taxon>
        <taxon>Methylobacteriaceae</taxon>
        <taxon>Methylobacterium</taxon>
    </lineage>
</organism>
<evidence type="ECO:0000313" key="3">
    <source>
        <dbReference type="Proteomes" id="UP000198704"/>
    </source>
</evidence>